<protein>
    <submittedName>
        <fullName evidence="2">Uncharacterized protein</fullName>
    </submittedName>
</protein>
<evidence type="ECO:0000313" key="3">
    <source>
        <dbReference type="EMBL" id="KAK2956165.1"/>
    </source>
</evidence>
<evidence type="ECO:0000313" key="2">
    <source>
        <dbReference type="EMBL" id="KAK2951384.1"/>
    </source>
</evidence>
<organism evidence="2 4">
    <name type="scientific">Blattamonas nauphoetae</name>
    <dbReference type="NCBI Taxonomy" id="2049346"/>
    <lineage>
        <taxon>Eukaryota</taxon>
        <taxon>Metamonada</taxon>
        <taxon>Preaxostyla</taxon>
        <taxon>Oxymonadida</taxon>
        <taxon>Blattamonas</taxon>
    </lineage>
</organism>
<comment type="caution">
    <text evidence="2">The sequence shown here is derived from an EMBL/GenBank/DDBJ whole genome shotgun (WGS) entry which is preliminary data.</text>
</comment>
<gene>
    <name evidence="2" type="ORF">BLNAU_13664</name>
    <name evidence="3" type="ORF">BLNAU_8945</name>
</gene>
<name>A0ABQ9XKM5_9EUKA</name>
<dbReference type="Proteomes" id="UP001281761">
    <property type="component" value="Unassembled WGS sequence"/>
</dbReference>
<evidence type="ECO:0000256" key="1">
    <source>
        <dbReference type="SAM" id="MobiDB-lite"/>
    </source>
</evidence>
<evidence type="ECO:0000313" key="4">
    <source>
        <dbReference type="Proteomes" id="UP001281761"/>
    </source>
</evidence>
<sequence>MASNLNAMFDIKTEFVRFLAAWRDDDNDVLEKFKGFSAPGDLTPYANMLFHMVRIFSKHIDLAGRQDSSVWESLLPPEDQWRVEVPRFGEAVVQPHLHNTFRSLSPAPVTPRGITPEVFRNLDHHQAVIWPTDPQHPVEIGQGHPNPLMEGINDREARAEALTDTAHLLPEFQWEEGEENELKERMTSIPDVKFYPDTVSKLQSDKGKNHLNRSLHQLEADSFHLVKLGVVSFRKSDSVEELARSIELMTLKASEITKSINDVRITHLLALPAEEEGDAARKESEQRQEKRIEALIEKRDKARLQSQQIRSATRRFFRPGPDQGHQGLDPRQRQTRPFSNFQQQRQPHPRYPPSAQGPWSQGGSYGGARNTSSRRGHTPSNPPNRFQPHLQPRQGSQRRN</sequence>
<keyword evidence="4" id="KW-1185">Reference proteome</keyword>
<dbReference type="EMBL" id="JARBJD010000059">
    <property type="protein sequence ID" value="KAK2956165.1"/>
    <property type="molecule type" value="Genomic_DNA"/>
</dbReference>
<feature type="region of interest" description="Disordered" evidence="1">
    <location>
        <begin position="301"/>
        <end position="400"/>
    </location>
</feature>
<proteinExistence type="predicted"/>
<reference evidence="2 4" key="1">
    <citation type="journal article" date="2022" name="bioRxiv">
        <title>Genomics of Preaxostyla Flagellates Illuminates Evolutionary Transitions and the Path Towards Mitochondrial Loss.</title>
        <authorList>
            <person name="Novak L.V.F."/>
            <person name="Treitli S.C."/>
            <person name="Pyrih J."/>
            <person name="Halakuc P."/>
            <person name="Pipaliya S.V."/>
            <person name="Vacek V."/>
            <person name="Brzon O."/>
            <person name="Soukal P."/>
            <person name="Eme L."/>
            <person name="Dacks J.B."/>
            <person name="Karnkowska A."/>
            <person name="Elias M."/>
            <person name="Hampl V."/>
        </authorList>
    </citation>
    <scope>NUCLEOTIDE SEQUENCE [LARGE SCALE GENOMIC DNA]</scope>
    <source>
        <strain evidence="2">NAU3</strain>
        <tissue evidence="2">Gut</tissue>
    </source>
</reference>
<dbReference type="EMBL" id="JARBJD010000119">
    <property type="protein sequence ID" value="KAK2951384.1"/>
    <property type="molecule type" value="Genomic_DNA"/>
</dbReference>
<accession>A0ABQ9XKM5</accession>